<dbReference type="AlphaFoldDB" id="A0AAV7Q8Q3"/>
<keyword evidence="3" id="KW-1185">Reference proteome</keyword>
<reference evidence="2" key="1">
    <citation type="journal article" date="2022" name="bioRxiv">
        <title>Sequencing and chromosome-scale assembly of the giantPleurodeles waltlgenome.</title>
        <authorList>
            <person name="Brown T."/>
            <person name="Elewa A."/>
            <person name="Iarovenko S."/>
            <person name="Subramanian E."/>
            <person name="Araus A.J."/>
            <person name="Petzold A."/>
            <person name="Susuki M."/>
            <person name="Suzuki K.-i.T."/>
            <person name="Hayashi T."/>
            <person name="Toyoda A."/>
            <person name="Oliveira C."/>
            <person name="Osipova E."/>
            <person name="Leigh N.D."/>
            <person name="Simon A."/>
            <person name="Yun M.H."/>
        </authorList>
    </citation>
    <scope>NUCLEOTIDE SEQUENCE</scope>
    <source>
        <strain evidence="2">20211129_DDA</strain>
        <tissue evidence="2">Liver</tissue>
    </source>
</reference>
<comment type="caution">
    <text evidence="2">The sequence shown here is derived from an EMBL/GenBank/DDBJ whole genome shotgun (WGS) entry which is preliminary data.</text>
</comment>
<proteinExistence type="predicted"/>
<name>A0AAV7Q8Q3_PLEWA</name>
<gene>
    <name evidence="2" type="ORF">NDU88_002027</name>
</gene>
<feature type="transmembrane region" description="Helical" evidence="1">
    <location>
        <begin position="37"/>
        <end position="54"/>
    </location>
</feature>
<dbReference type="Proteomes" id="UP001066276">
    <property type="component" value="Chromosome 6"/>
</dbReference>
<dbReference type="EMBL" id="JANPWB010000010">
    <property type="protein sequence ID" value="KAJ1135589.1"/>
    <property type="molecule type" value="Genomic_DNA"/>
</dbReference>
<keyword evidence="1" id="KW-0472">Membrane</keyword>
<sequence>MMRRRPLKVKLCSLICLLVNCLYYKMAAFFCLGSKMAFPTLAIGSLFLLSLFPTSTTRSSLEKALAKEPEGAKHVLADPFCYLLGSCFVLKY</sequence>
<evidence type="ECO:0000313" key="3">
    <source>
        <dbReference type="Proteomes" id="UP001066276"/>
    </source>
</evidence>
<protein>
    <submittedName>
        <fullName evidence="2">Uncharacterized protein</fullName>
    </submittedName>
</protein>
<evidence type="ECO:0000313" key="2">
    <source>
        <dbReference type="EMBL" id="KAJ1135589.1"/>
    </source>
</evidence>
<keyword evidence="1" id="KW-1133">Transmembrane helix</keyword>
<organism evidence="2 3">
    <name type="scientific">Pleurodeles waltl</name>
    <name type="common">Iberian ribbed newt</name>
    <dbReference type="NCBI Taxonomy" id="8319"/>
    <lineage>
        <taxon>Eukaryota</taxon>
        <taxon>Metazoa</taxon>
        <taxon>Chordata</taxon>
        <taxon>Craniata</taxon>
        <taxon>Vertebrata</taxon>
        <taxon>Euteleostomi</taxon>
        <taxon>Amphibia</taxon>
        <taxon>Batrachia</taxon>
        <taxon>Caudata</taxon>
        <taxon>Salamandroidea</taxon>
        <taxon>Salamandridae</taxon>
        <taxon>Pleurodelinae</taxon>
        <taxon>Pleurodeles</taxon>
    </lineage>
</organism>
<keyword evidence="1" id="KW-0812">Transmembrane</keyword>
<accession>A0AAV7Q8Q3</accession>
<evidence type="ECO:0000256" key="1">
    <source>
        <dbReference type="SAM" id="Phobius"/>
    </source>
</evidence>